<gene>
    <name evidence="1" type="ORF">A1A1_11737</name>
</gene>
<dbReference type="EMBL" id="AJYB01000033">
    <property type="protein sequence ID" value="EIM06236.1"/>
    <property type="molecule type" value="Genomic_DNA"/>
</dbReference>
<evidence type="ECO:0000313" key="2">
    <source>
        <dbReference type="Proteomes" id="UP000004725"/>
    </source>
</evidence>
<organism evidence="1 2">
    <name type="scientific">Planococcus antarcticus DSM 14505</name>
    <dbReference type="NCBI Taxonomy" id="1185653"/>
    <lineage>
        <taxon>Bacteria</taxon>
        <taxon>Bacillati</taxon>
        <taxon>Bacillota</taxon>
        <taxon>Bacilli</taxon>
        <taxon>Bacillales</taxon>
        <taxon>Caryophanaceae</taxon>
        <taxon>Planococcus</taxon>
    </lineage>
</organism>
<name>A0AA87LRH9_9BACL</name>
<accession>A0AA87LRH9</accession>
<dbReference type="AlphaFoldDB" id="A0AA87LRH9"/>
<dbReference type="Proteomes" id="UP000004725">
    <property type="component" value="Unassembled WGS sequence"/>
</dbReference>
<reference evidence="1 2" key="1">
    <citation type="journal article" date="2012" name="J. Bacteriol.">
        <title>Genome Sequence of the Antarctic Psychrophile Bacterium Planococcus antarcticus DSM 14505.</title>
        <authorList>
            <person name="Margolles A."/>
            <person name="Gueimonde M."/>
            <person name="Sanchez B."/>
        </authorList>
    </citation>
    <scope>NUCLEOTIDE SEQUENCE [LARGE SCALE GENOMIC DNA]</scope>
    <source>
        <strain evidence="1 2">DSM 14505</strain>
    </source>
</reference>
<comment type="caution">
    <text evidence="1">The sequence shown here is derived from an EMBL/GenBank/DDBJ whole genome shotgun (WGS) entry which is preliminary data.</text>
</comment>
<protein>
    <submittedName>
        <fullName evidence="1">Uncharacterized protein</fullName>
    </submittedName>
</protein>
<sequence>MTAKKGCRETSNKPWVSKAYRSLSGPQDVGHAAGATGRRVALLPGLASKPPRSLRSLWGLGRLAGKTWPNAIQPIFCDAA</sequence>
<proteinExistence type="predicted"/>
<evidence type="ECO:0000313" key="1">
    <source>
        <dbReference type="EMBL" id="EIM06236.1"/>
    </source>
</evidence>